<dbReference type="InterPro" id="IPR036890">
    <property type="entry name" value="HATPase_C_sf"/>
</dbReference>
<proteinExistence type="predicted"/>
<keyword evidence="7" id="KW-0067">ATP-binding</keyword>
<keyword evidence="6 13" id="KW-0418">Kinase</keyword>
<protein>
    <recommendedName>
        <fullName evidence="2">histidine kinase</fullName>
        <ecNumber evidence="2">2.7.13.3</ecNumber>
    </recommendedName>
</protein>
<dbReference type="Pfam" id="PF02518">
    <property type="entry name" value="HATPase_c"/>
    <property type="match status" value="1"/>
</dbReference>
<evidence type="ECO:0000256" key="9">
    <source>
        <dbReference type="SAM" id="Phobius"/>
    </source>
</evidence>
<feature type="transmembrane region" description="Helical" evidence="9">
    <location>
        <begin position="55"/>
        <end position="72"/>
    </location>
</feature>
<keyword evidence="14" id="KW-1185">Reference proteome</keyword>
<evidence type="ECO:0000256" key="4">
    <source>
        <dbReference type="ARBA" id="ARBA00022679"/>
    </source>
</evidence>
<name>A0ABN1D1L4_SACER</name>
<comment type="catalytic activity">
    <reaction evidence="1">
        <text>ATP + protein L-histidine = ADP + protein N-phospho-L-histidine.</text>
        <dbReference type="EC" id="2.7.13.3"/>
    </reaction>
</comment>
<feature type="transmembrane region" description="Helical" evidence="9">
    <location>
        <begin position="78"/>
        <end position="97"/>
    </location>
</feature>
<feature type="domain" description="DUF7134" evidence="12">
    <location>
        <begin position="1"/>
        <end position="156"/>
    </location>
</feature>
<evidence type="ECO:0000256" key="2">
    <source>
        <dbReference type="ARBA" id="ARBA00012438"/>
    </source>
</evidence>
<feature type="transmembrane region" description="Helical" evidence="9">
    <location>
        <begin position="33"/>
        <end position="50"/>
    </location>
</feature>
<keyword evidence="9" id="KW-0812">Transmembrane</keyword>
<evidence type="ECO:0000256" key="8">
    <source>
        <dbReference type="ARBA" id="ARBA00023012"/>
    </source>
</evidence>
<feature type="domain" description="Histidine kinase/HSP90-like ATPase" evidence="10">
    <location>
        <begin position="296"/>
        <end position="385"/>
    </location>
</feature>
<dbReference type="Gene3D" id="3.30.565.10">
    <property type="entry name" value="Histidine kinase-like ATPase, C-terminal domain"/>
    <property type="match status" value="1"/>
</dbReference>
<evidence type="ECO:0000259" key="10">
    <source>
        <dbReference type="Pfam" id="PF02518"/>
    </source>
</evidence>
<accession>A0ABN1D1L4</accession>
<keyword evidence="8" id="KW-0902">Two-component regulatory system</keyword>
<evidence type="ECO:0000256" key="7">
    <source>
        <dbReference type="ARBA" id="ARBA00022840"/>
    </source>
</evidence>
<evidence type="ECO:0000259" key="11">
    <source>
        <dbReference type="Pfam" id="PF07730"/>
    </source>
</evidence>
<keyword evidence="5" id="KW-0547">Nucleotide-binding</keyword>
<evidence type="ECO:0000256" key="5">
    <source>
        <dbReference type="ARBA" id="ARBA00022741"/>
    </source>
</evidence>
<dbReference type="InterPro" id="IPR055558">
    <property type="entry name" value="DUF7134"/>
</dbReference>
<dbReference type="InterPro" id="IPR003594">
    <property type="entry name" value="HATPase_dom"/>
</dbReference>
<comment type="caution">
    <text evidence="13">The sequence shown here is derived from an EMBL/GenBank/DDBJ whole genome shotgun (WGS) entry which is preliminary data.</text>
</comment>
<keyword evidence="3" id="KW-0597">Phosphoprotein</keyword>
<evidence type="ECO:0000256" key="3">
    <source>
        <dbReference type="ARBA" id="ARBA00022553"/>
    </source>
</evidence>
<dbReference type="Pfam" id="PF07730">
    <property type="entry name" value="HisKA_3"/>
    <property type="match status" value="1"/>
</dbReference>
<dbReference type="PANTHER" id="PTHR24421:SF10">
    <property type="entry name" value="NITRATE_NITRITE SENSOR PROTEIN NARQ"/>
    <property type="match status" value="1"/>
</dbReference>
<evidence type="ECO:0000256" key="1">
    <source>
        <dbReference type="ARBA" id="ARBA00000085"/>
    </source>
</evidence>
<keyword evidence="4" id="KW-0808">Transferase</keyword>
<dbReference type="InterPro" id="IPR050482">
    <property type="entry name" value="Sensor_HK_TwoCompSys"/>
</dbReference>
<feature type="transmembrane region" description="Helical" evidence="9">
    <location>
        <begin position="131"/>
        <end position="149"/>
    </location>
</feature>
<gene>
    <name evidence="13" type="ORF">GCM10009533_33510</name>
</gene>
<feature type="domain" description="Signal transduction histidine kinase subgroup 3 dimerisation and phosphoacceptor" evidence="11">
    <location>
        <begin position="184"/>
        <end position="250"/>
    </location>
</feature>
<dbReference type="EMBL" id="BAAAGS010000020">
    <property type="protein sequence ID" value="GAA0531644.1"/>
    <property type="molecule type" value="Genomic_DNA"/>
</dbReference>
<reference evidence="13 14" key="1">
    <citation type="journal article" date="2019" name="Int. J. Syst. Evol. Microbiol.">
        <title>The Global Catalogue of Microorganisms (GCM) 10K type strain sequencing project: providing services to taxonomists for standard genome sequencing and annotation.</title>
        <authorList>
            <consortium name="The Broad Institute Genomics Platform"/>
            <consortium name="The Broad Institute Genome Sequencing Center for Infectious Disease"/>
            <person name="Wu L."/>
            <person name="Ma J."/>
        </authorList>
    </citation>
    <scope>NUCLEOTIDE SEQUENCE [LARGE SCALE GENOMIC DNA]</scope>
    <source>
        <strain evidence="13 14">JCM 10303</strain>
    </source>
</reference>
<organism evidence="13 14">
    <name type="scientific">Saccharopolyspora erythraea</name>
    <name type="common">Streptomyces erythraeus</name>
    <dbReference type="NCBI Taxonomy" id="1836"/>
    <lineage>
        <taxon>Bacteria</taxon>
        <taxon>Bacillati</taxon>
        <taxon>Actinomycetota</taxon>
        <taxon>Actinomycetes</taxon>
        <taxon>Pseudonocardiales</taxon>
        <taxon>Pseudonocardiaceae</taxon>
        <taxon>Saccharopolyspora</taxon>
    </lineage>
</organism>
<evidence type="ECO:0000259" key="12">
    <source>
        <dbReference type="Pfam" id="PF23539"/>
    </source>
</evidence>
<keyword evidence="9" id="KW-1133">Transmembrane helix</keyword>
<evidence type="ECO:0000313" key="14">
    <source>
        <dbReference type="Proteomes" id="UP001500729"/>
    </source>
</evidence>
<feature type="transmembrane region" description="Helical" evidence="9">
    <location>
        <begin position="102"/>
        <end position="119"/>
    </location>
</feature>
<dbReference type="CDD" id="cd16917">
    <property type="entry name" value="HATPase_UhpB-NarQ-NarX-like"/>
    <property type="match status" value="1"/>
</dbReference>
<dbReference type="GO" id="GO:0016301">
    <property type="term" value="F:kinase activity"/>
    <property type="evidence" value="ECO:0007669"/>
    <property type="project" value="UniProtKB-KW"/>
</dbReference>
<dbReference type="Proteomes" id="UP001500729">
    <property type="component" value="Unassembled WGS sequence"/>
</dbReference>
<dbReference type="Gene3D" id="1.20.5.1930">
    <property type="match status" value="1"/>
</dbReference>
<sequence length="387" mass="41659">MREHPVVGDSTIAALVLLLDLSELLVGVEDRGVPPWLYAAVGVVTVVPLCVRRRWPLASAYAVLAGLALMVLTQDGAMVRVAGLAVCVSVYTVVAYAGRRPAAPYTFLAAVVVACQVLFKTPTFDDRGNAITVMAVVYVLVAAVCWVLGEFVGARRAYNAEVERRLRHLEFEQDQQSRIAVAEERNRIARELHDVLAHSVSVMITQADGATFALHGKPEMAEKALRTIGETGRDALSELRGLLEVLRNPDEGGGRTPQPTAAGLRELADRVRGLGLPVELRLDGDFEVLPTGIGLAVYRIAQESLTNVLKHGGRDVRAAVHAANDGERIEIEVLDDGARREPTTLVSGGNGLIGMRERATVYGGELHAGPRTEGGWRVRAVLPLPRG</sequence>
<evidence type="ECO:0000313" key="13">
    <source>
        <dbReference type="EMBL" id="GAA0531644.1"/>
    </source>
</evidence>
<dbReference type="EC" id="2.7.13.3" evidence="2"/>
<evidence type="ECO:0000256" key="6">
    <source>
        <dbReference type="ARBA" id="ARBA00022777"/>
    </source>
</evidence>
<dbReference type="InterPro" id="IPR011712">
    <property type="entry name" value="Sig_transdc_His_kin_sub3_dim/P"/>
</dbReference>
<dbReference type="PANTHER" id="PTHR24421">
    <property type="entry name" value="NITRATE/NITRITE SENSOR PROTEIN NARX-RELATED"/>
    <property type="match status" value="1"/>
</dbReference>
<dbReference type="SUPFAM" id="SSF55874">
    <property type="entry name" value="ATPase domain of HSP90 chaperone/DNA topoisomerase II/histidine kinase"/>
    <property type="match status" value="1"/>
</dbReference>
<dbReference type="Pfam" id="PF23539">
    <property type="entry name" value="DUF7134"/>
    <property type="match status" value="1"/>
</dbReference>
<keyword evidence="9" id="KW-0472">Membrane</keyword>